<dbReference type="GO" id="GO:0018730">
    <property type="term" value="F:glutaconate CoA-transferase activity"/>
    <property type="evidence" value="ECO:0007669"/>
    <property type="project" value="UniProtKB-EC"/>
</dbReference>
<dbReference type="PATRIC" id="fig|872965.6.peg.211"/>
<dbReference type="Pfam" id="PF01144">
    <property type="entry name" value="CoA_trans"/>
    <property type="match status" value="1"/>
</dbReference>
<gene>
    <name evidence="1" type="primary">gctA</name>
    <name evidence="1" type="ORF">ARMA_2555</name>
    <name evidence="2" type="ORF">SE16_01340</name>
</gene>
<dbReference type="EMBL" id="BBZA01000226">
    <property type="protein sequence ID" value="GAP64132.1"/>
    <property type="molecule type" value="Genomic_DNA"/>
</dbReference>
<reference evidence="3" key="3">
    <citation type="submission" date="2015-08" db="EMBL/GenBank/DDBJ databases">
        <title>Draft Genome Sequence of a Heterotrophic Facultative Anaerobic Bacterium Ardenticatena maritima Strain 110S.</title>
        <authorList>
            <person name="Kawaichi S."/>
            <person name="Yoshida T."/>
            <person name="Sako Y."/>
            <person name="Nakamura R."/>
        </authorList>
    </citation>
    <scope>NUCLEOTIDE SEQUENCE [LARGE SCALE GENOMIC DNA]</scope>
    <source>
        <strain evidence="3">110S</strain>
    </source>
</reference>
<reference evidence="1 3" key="1">
    <citation type="journal article" date="2015" name="Genome Announc.">
        <title>Draft Genome Sequence of a Heterotrophic Facultative Anaerobic Thermophilic Bacterium, Ardenticatena maritima Strain 110ST.</title>
        <authorList>
            <person name="Kawaichi S."/>
            <person name="Yoshida T."/>
            <person name="Sako Y."/>
            <person name="Nakamura R."/>
        </authorList>
    </citation>
    <scope>NUCLEOTIDE SEQUENCE [LARGE SCALE GENOMIC DNA]</scope>
    <source>
        <strain evidence="1 3">110S</strain>
    </source>
</reference>
<evidence type="ECO:0000313" key="3">
    <source>
        <dbReference type="Proteomes" id="UP000037784"/>
    </source>
</evidence>
<dbReference type="InterPro" id="IPR004165">
    <property type="entry name" value="CoA_trans_fam_I"/>
</dbReference>
<organism evidence="1 3">
    <name type="scientific">Ardenticatena maritima</name>
    <dbReference type="NCBI Taxonomy" id="872965"/>
    <lineage>
        <taxon>Bacteria</taxon>
        <taxon>Bacillati</taxon>
        <taxon>Chloroflexota</taxon>
        <taxon>Ardenticatenia</taxon>
        <taxon>Ardenticatenales</taxon>
        <taxon>Ardenticatenaceae</taxon>
        <taxon>Ardenticatena</taxon>
    </lineage>
</organism>
<dbReference type="OrthoDB" id="9777193at2"/>
<dbReference type="EC" id="2.8.3.12" evidence="1"/>
<dbReference type="SMART" id="SM00882">
    <property type="entry name" value="CoA_trans"/>
    <property type="match status" value="1"/>
</dbReference>
<dbReference type="Proteomes" id="UP000037784">
    <property type="component" value="Unassembled WGS sequence"/>
</dbReference>
<name>A0A0M8KAL4_9CHLR</name>
<dbReference type="STRING" id="872965.SE16_01340"/>
<accession>A0A0M8KAL4</accession>
<dbReference type="EMBL" id="LGKN01000003">
    <property type="protein sequence ID" value="KPL89177.1"/>
    <property type="molecule type" value="Genomic_DNA"/>
</dbReference>
<keyword evidence="3" id="KW-1185">Reference proteome</keyword>
<evidence type="ECO:0000313" key="4">
    <source>
        <dbReference type="Proteomes" id="UP000050502"/>
    </source>
</evidence>
<protein>
    <submittedName>
        <fullName evidence="2">3-oxoadipate CoA-transferase</fullName>
    </submittedName>
    <submittedName>
        <fullName evidence="1">Glutaconate CoA-transferase, subunit A</fullName>
        <ecNumber evidence="1">2.8.3.12</ecNumber>
    </submittedName>
</protein>
<dbReference type="Gene3D" id="3.40.1080.10">
    <property type="entry name" value="Glutaconate Coenzyme A-transferase"/>
    <property type="match status" value="1"/>
</dbReference>
<comment type="caution">
    <text evidence="1">The sequence shown here is derived from an EMBL/GenBank/DDBJ whole genome shotgun (WGS) entry which is preliminary data.</text>
</comment>
<keyword evidence="1" id="KW-0808">Transferase</keyword>
<dbReference type="InParanoid" id="A0A0M8KAL4"/>
<dbReference type="AlphaFoldDB" id="A0A0M8KAL4"/>
<dbReference type="Proteomes" id="UP000050502">
    <property type="component" value="Unassembled WGS sequence"/>
</dbReference>
<evidence type="ECO:0000313" key="2">
    <source>
        <dbReference type="EMBL" id="KPL89177.1"/>
    </source>
</evidence>
<dbReference type="RefSeq" id="WP_054493873.1">
    <property type="nucleotide sequence ID" value="NZ_BBZA01000226.1"/>
</dbReference>
<proteinExistence type="predicted"/>
<dbReference type="SUPFAM" id="SSF100950">
    <property type="entry name" value="NagB/RpiA/CoA transferase-like"/>
    <property type="match status" value="1"/>
</dbReference>
<reference evidence="2 4" key="2">
    <citation type="submission" date="2015-07" db="EMBL/GenBank/DDBJ databases">
        <title>Whole genome sequence of Ardenticatena maritima DSM 23922.</title>
        <authorList>
            <person name="Hemp J."/>
            <person name="Ward L.M."/>
            <person name="Pace L.A."/>
            <person name="Fischer W.W."/>
        </authorList>
    </citation>
    <scope>NUCLEOTIDE SEQUENCE [LARGE SCALE GENOMIC DNA]</scope>
    <source>
        <strain evidence="2 4">110S</strain>
    </source>
</reference>
<sequence>MSKQMRLTEAIERFIPDGSVVALGTCLEAAIPFAAGHEIIRQHRRDLTLVGPVSDILFDQLVGAGCVRRISAAWVGNMSAGLAHCVRRAVEEGIPAPVEIRDHSTFSIGLALLAAGLGAPFIPTRTLMGSDLPLENPDLIESTNPLNELGEPILLVRALQPDVLILHVQRADVDGHAHYWGPLGVTREAVLAARRIIITAEEIVPRETLLRDPNRIVAPAHKVAAVVHLPGGAHPSPLYGYYDRDHAFFEEYHARTRTVEGFEAWLREWVLDTPDRNAYLRRLGEARWQALQAARPQA</sequence>
<evidence type="ECO:0000313" key="1">
    <source>
        <dbReference type="EMBL" id="GAP64132.1"/>
    </source>
</evidence>
<dbReference type="Gene3D" id="3.30.30.40">
    <property type="match status" value="1"/>
</dbReference>
<dbReference type="InterPro" id="IPR037171">
    <property type="entry name" value="NagB/RpiA_transferase-like"/>
</dbReference>